<dbReference type="Pfam" id="PF02518">
    <property type="entry name" value="HATPase_c"/>
    <property type="match status" value="1"/>
</dbReference>
<dbReference type="AlphaFoldDB" id="S3BL50"/>
<dbReference type="SMART" id="SM00388">
    <property type="entry name" value="HisKA"/>
    <property type="match status" value="1"/>
</dbReference>
<comment type="catalytic activity">
    <reaction evidence="1">
        <text>ATP + protein L-histidine = ADP + protein N-phospho-L-histidine.</text>
        <dbReference type="EC" id="2.7.13.3"/>
    </reaction>
</comment>
<dbReference type="Pfam" id="PF12974">
    <property type="entry name" value="Phosphonate-bd"/>
    <property type="match status" value="1"/>
</dbReference>
<dbReference type="Pfam" id="PF00512">
    <property type="entry name" value="HisKA"/>
    <property type="match status" value="1"/>
</dbReference>
<evidence type="ECO:0000313" key="4">
    <source>
        <dbReference type="EMBL" id="EPE01062.1"/>
    </source>
</evidence>
<dbReference type="STRING" id="1203554.HMPREF1476_00371"/>
<dbReference type="InterPro" id="IPR036890">
    <property type="entry name" value="HATPase_C_sf"/>
</dbReference>
<dbReference type="EC" id="2.7.13.3" evidence="2"/>
<dbReference type="InterPro" id="IPR003661">
    <property type="entry name" value="HisK_dim/P_dom"/>
</dbReference>
<dbReference type="InterPro" id="IPR036097">
    <property type="entry name" value="HisK_dim/P_sf"/>
</dbReference>
<dbReference type="SUPFAM" id="SSF55874">
    <property type="entry name" value="ATPase domain of HSP90 chaperone/DNA topoisomerase II/histidine kinase"/>
    <property type="match status" value="1"/>
</dbReference>
<dbReference type="SMART" id="SM00387">
    <property type="entry name" value="HATPase_c"/>
    <property type="match status" value="1"/>
</dbReference>
<reference evidence="4 5" key="1">
    <citation type="submission" date="2013-04" db="EMBL/GenBank/DDBJ databases">
        <title>The Genome Sequence of Sutterella wadsworthensis HGA0223.</title>
        <authorList>
            <consortium name="The Broad Institute Genomics Platform"/>
            <person name="Earl A."/>
            <person name="Ward D."/>
            <person name="Feldgarden M."/>
            <person name="Gevers D."/>
            <person name="Schmidt T.M."/>
            <person name="Dover J."/>
            <person name="Dai D."/>
            <person name="Walker B."/>
            <person name="Young S."/>
            <person name="Zeng Q."/>
            <person name="Gargeya S."/>
            <person name="Fitzgerald M."/>
            <person name="Haas B."/>
            <person name="Abouelleil A."/>
            <person name="Allen A.W."/>
            <person name="Alvarado L."/>
            <person name="Arachchi H.M."/>
            <person name="Berlin A.M."/>
            <person name="Chapman S.B."/>
            <person name="Gainer-Dewar J."/>
            <person name="Goldberg J."/>
            <person name="Griggs A."/>
            <person name="Gujja S."/>
            <person name="Hansen M."/>
            <person name="Howarth C."/>
            <person name="Imamovic A."/>
            <person name="Ireland A."/>
            <person name="Larimer J."/>
            <person name="McCowan C."/>
            <person name="Murphy C."/>
            <person name="Pearson M."/>
            <person name="Poon T.W."/>
            <person name="Priest M."/>
            <person name="Roberts A."/>
            <person name="Saif S."/>
            <person name="Shea T."/>
            <person name="Sisk P."/>
            <person name="Sykes S."/>
            <person name="Wortman J."/>
            <person name="Nusbaum C."/>
            <person name="Birren B."/>
        </authorList>
    </citation>
    <scope>NUCLEOTIDE SEQUENCE [LARGE SCALE GENOMIC DNA]</scope>
    <source>
        <strain evidence="4 5">HGA0223</strain>
    </source>
</reference>
<accession>S3BL50</accession>
<dbReference type="SUPFAM" id="SSF53850">
    <property type="entry name" value="Periplasmic binding protein-like II"/>
    <property type="match status" value="1"/>
</dbReference>
<proteinExistence type="predicted"/>
<name>S3BL50_9BURK</name>
<dbReference type="Gene3D" id="3.40.190.10">
    <property type="entry name" value="Periplasmic binding protein-like II"/>
    <property type="match status" value="1"/>
</dbReference>
<dbReference type="SUPFAM" id="SSF47384">
    <property type="entry name" value="Homodimeric domain of signal transducing histidine kinase"/>
    <property type="match status" value="1"/>
</dbReference>
<dbReference type="InterPro" id="IPR005467">
    <property type="entry name" value="His_kinase_dom"/>
</dbReference>
<feature type="domain" description="Histidine kinase" evidence="3">
    <location>
        <begin position="393"/>
        <end position="605"/>
    </location>
</feature>
<dbReference type="RefSeq" id="WP_016473775.1">
    <property type="nucleotide sequence ID" value="NZ_KE150480.1"/>
</dbReference>
<sequence length="628" mass="68825">MNGIALSPLTMIRLPFLLGFFLLLTGSAPFADAASSGQEQGDGGVVHIGIQETLDPEFFVDTLGPTMRHLRKRFPHLRFHAETFSIAELSQAIQTKSISFFIADSGLFTFLASTEHADDLATRQNRFSSDPAKSTGAVLFVRADRNDLQTLSDLRGRTIAAQNPNDFTSWLTFQGELIRAGFDPKKFWGAELFTEYEYPNVLDSVSAGETDAGLLAACALEEQTALHGYRLEDFRVLHEQTSNALRCRRSTALYPGPVFASLPHADPALTKQITLALLTEPPSENGSAWGISTDNSEALNLYKLLKTGPYSYLNDTNWSALWANYQEWIFAAFGLLMLLIIHTLRVDRLVERRTAELQASIAERDALEKANQANAQMLAQMERAGIVAQLSSMVAHELRQPLMSIMNFVGGLSLYMRKTYPADPIVAQTADVIVEEAERASAIVDRVRGYDKTAHAQKIPIAAKDLIASAVRAFSHSALSSGVTVRTDCRTNACVLGDPLELTLVILNFLKNAADAMADASEKVIHLSAQQSGGDIVFRVRDYGPPLTNEVFETLSHPTVSHKPHGLGLGLSLAKSIAERHRGHIDFVRAQPNGLIAVLELPCFLNTSPSEADTTVLQDSGQRKTHHE</sequence>
<dbReference type="EMBL" id="ATCF01000005">
    <property type="protein sequence ID" value="EPE01062.1"/>
    <property type="molecule type" value="Genomic_DNA"/>
</dbReference>
<dbReference type="eggNOG" id="COG0715">
    <property type="taxonomic scope" value="Bacteria"/>
</dbReference>
<evidence type="ECO:0000256" key="2">
    <source>
        <dbReference type="ARBA" id="ARBA00012438"/>
    </source>
</evidence>
<organism evidence="4 5">
    <name type="scientific">Sutterella wadsworthensis HGA0223</name>
    <dbReference type="NCBI Taxonomy" id="1203554"/>
    <lineage>
        <taxon>Bacteria</taxon>
        <taxon>Pseudomonadati</taxon>
        <taxon>Pseudomonadota</taxon>
        <taxon>Betaproteobacteria</taxon>
        <taxon>Burkholderiales</taxon>
        <taxon>Sutterellaceae</taxon>
        <taxon>Sutterella</taxon>
    </lineage>
</organism>
<dbReference type="InterPro" id="IPR003594">
    <property type="entry name" value="HATPase_dom"/>
</dbReference>
<dbReference type="PANTHER" id="PTHR43065:SF42">
    <property type="entry name" value="TWO-COMPONENT SENSOR PPRA"/>
    <property type="match status" value="1"/>
</dbReference>
<dbReference type="Gene3D" id="3.30.565.10">
    <property type="entry name" value="Histidine kinase-like ATPase, C-terminal domain"/>
    <property type="match status" value="1"/>
</dbReference>
<dbReference type="PROSITE" id="PS50109">
    <property type="entry name" value="HIS_KIN"/>
    <property type="match status" value="1"/>
</dbReference>
<dbReference type="PATRIC" id="fig|1203554.3.peg.349"/>
<dbReference type="Gene3D" id="1.10.287.130">
    <property type="match status" value="1"/>
</dbReference>
<dbReference type="CDD" id="cd00082">
    <property type="entry name" value="HisKA"/>
    <property type="match status" value="1"/>
</dbReference>
<gene>
    <name evidence="4" type="ORF">HMPREF1476_00371</name>
</gene>
<dbReference type="eggNOG" id="COG4191">
    <property type="taxonomic scope" value="Bacteria"/>
</dbReference>
<keyword evidence="5" id="KW-1185">Reference proteome</keyword>
<dbReference type="HOGENOM" id="CLU_011260_2_0_4"/>
<protein>
    <recommendedName>
        <fullName evidence="2">histidine kinase</fullName>
        <ecNumber evidence="2">2.7.13.3</ecNumber>
    </recommendedName>
</protein>
<evidence type="ECO:0000256" key="1">
    <source>
        <dbReference type="ARBA" id="ARBA00000085"/>
    </source>
</evidence>
<evidence type="ECO:0000259" key="3">
    <source>
        <dbReference type="PROSITE" id="PS50109"/>
    </source>
</evidence>
<dbReference type="Proteomes" id="UP000014400">
    <property type="component" value="Unassembled WGS sequence"/>
</dbReference>
<evidence type="ECO:0000313" key="5">
    <source>
        <dbReference type="Proteomes" id="UP000014400"/>
    </source>
</evidence>
<dbReference type="PANTHER" id="PTHR43065">
    <property type="entry name" value="SENSOR HISTIDINE KINASE"/>
    <property type="match status" value="1"/>
</dbReference>
<comment type="caution">
    <text evidence="4">The sequence shown here is derived from an EMBL/GenBank/DDBJ whole genome shotgun (WGS) entry which is preliminary data.</text>
</comment>
<dbReference type="GO" id="GO:0000155">
    <property type="term" value="F:phosphorelay sensor kinase activity"/>
    <property type="evidence" value="ECO:0007669"/>
    <property type="project" value="InterPro"/>
</dbReference>